<proteinExistence type="predicted"/>
<evidence type="ECO:0000313" key="2">
    <source>
        <dbReference type="Proteomes" id="UP000237246"/>
    </source>
</evidence>
<keyword evidence="2" id="KW-1185">Reference proteome</keyword>
<name>A0A2P4SEM0_BAMTH</name>
<accession>A0A2P4SEM0</accession>
<comment type="caution">
    <text evidence="1">The sequence shown here is derived from an EMBL/GenBank/DDBJ whole genome shotgun (WGS) entry which is preliminary data.</text>
</comment>
<dbReference type="EMBL" id="PPHD01057073">
    <property type="protein sequence ID" value="POI22554.1"/>
    <property type="molecule type" value="Genomic_DNA"/>
</dbReference>
<organism evidence="1 2">
    <name type="scientific">Bambusicola thoracicus</name>
    <name type="common">Chinese bamboo-partridge</name>
    <name type="synonym">Perdix thoracica</name>
    <dbReference type="NCBI Taxonomy" id="9083"/>
    <lineage>
        <taxon>Eukaryota</taxon>
        <taxon>Metazoa</taxon>
        <taxon>Chordata</taxon>
        <taxon>Craniata</taxon>
        <taxon>Vertebrata</taxon>
        <taxon>Euteleostomi</taxon>
        <taxon>Archelosauria</taxon>
        <taxon>Archosauria</taxon>
        <taxon>Dinosauria</taxon>
        <taxon>Saurischia</taxon>
        <taxon>Theropoda</taxon>
        <taxon>Coelurosauria</taxon>
        <taxon>Aves</taxon>
        <taxon>Neognathae</taxon>
        <taxon>Galloanserae</taxon>
        <taxon>Galliformes</taxon>
        <taxon>Phasianidae</taxon>
        <taxon>Perdicinae</taxon>
        <taxon>Bambusicola</taxon>
    </lineage>
</organism>
<dbReference type="Proteomes" id="UP000237246">
    <property type="component" value="Unassembled WGS sequence"/>
</dbReference>
<gene>
    <name evidence="1" type="ORF">CIB84_013699</name>
</gene>
<reference evidence="1 2" key="1">
    <citation type="submission" date="2018-01" db="EMBL/GenBank/DDBJ databases">
        <title>Comparison of the Chinese Bamboo Partridge and Red Junglefowl genome sequences highlights the importance of demography in genome evolution.</title>
        <authorList>
            <person name="Tiley G.P."/>
            <person name="Kimball R.T."/>
            <person name="Braun E.L."/>
            <person name="Burleigh J.G."/>
        </authorList>
    </citation>
    <scope>NUCLEOTIDE SEQUENCE [LARGE SCALE GENOMIC DNA]</scope>
    <source>
        <strain evidence="1">RTK389</strain>
        <tissue evidence="1">Blood</tissue>
    </source>
</reference>
<protein>
    <submittedName>
        <fullName evidence="1">Uncharacterized protein</fullName>
    </submittedName>
</protein>
<evidence type="ECO:0000313" key="1">
    <source>
        <dbReference type="EMBL" id="POI22554.1"/>
    </source>
</evidence>
<sequence length="13" mass="1556">MRKICSALLWTFS</sequence>